<comment type="caution">
    <text evidence="2">The sequence shown here is derived from an EMBL/GenBank/DDBJ whole genome shotgun (WGS) entry which is preliminary data.</text>
</comment>
<feature type="region of interest" description="Disordered" evidence="1">
    <location>
        <begin position="20"/>
        <end position="39"/>
    </location>
</feature>
<evidence type="ECO:0000313" key="2">
    <source>
        <dbReference type="EMBL" id="TNN52629.1"/>
    </source>
</evidence>
<dbReference type="EMBL" id="SRLO01000540">
    <property type="protein sequence ID" value="TNN52629.1"/>
    <property type="molecule type" value="Genomic_DNA"/>
</dbReference>
<gene>
    <name evidence="2" type="ORF">EYF80_037139</name>
</gene>
<protein>
    <submittedName>
        <fullName evidence="2">Uncharacterized protein</fullName>
    </submittedName>
</protein>
<reference evidence="2 3" key="1">
    <citation type="submission" date="2019-03" db="EMBL/GenBank/DDBJ databases">
        <title>First draft genome of Liparis tanakae, snailfish: a comprehensive survey of snailfish specific genes.</title>
        <authorList>
            <person name="Kim W."/>
            <person name="Song I."/>
            <person name="Jeong J.-H."/>
            <person name="Kim D."/>
            <person name="Kim S."/>
            <person name="Ryu S."/>
            <person name="Song J.Y."/>
            <person name="Lee S.K."/>
        </authorList>
    </citation>
    <scope>NUCLEOTIDE SEQUENCE [LARGE SCALE GENOMIC DNA]</scope>
    <source>
        <tissue evidence="2">Muscle</tissue>
    </source>
</reference>
<evidence type="ECO:0000256" key="1">
    <source>
        <dbReference type="SAM" id="MobiDB-lite"/>
    </source>
</evidence>
<organism evidence="2 3">
    <name type="scientific">Liparis tanakae</name>
    <name type="common">Tanaka's snailfish</name>
    <dbReference type="NCBI Taxonomy" id="230148"/>
    <lineage>
        <taxon>Eukaryota</taxon>
        <taxon>Metazoa</taxon>
        <taxon>Chordata</taxon>
        <taxon>Craniata</taxon>
        <taxon>Vertebrata</taxon>
        <taxon>Euteleostomi</taxon>
        <taxon>Actinopterygii</taxon>
        <taxon>Neopterygii</taxon>
        <taxon>Teleostei</taxon>
        <taxon>Neoteleostei</taxon>
        <taxon>Acanthomorphata</taxon>
        <taxon>Eupercaria</taxon>
        <taxon>Perciformes</taxon>
        <taxon>Cottioidei</taxon>
        <taxon>Cottales</taxon>
        <taxon>Liparidae</taxon>
        <taxon>Liparis</taxon>
    </lineage>
</organism>
<dbReference type="Proteomes" id="UP000314294">
    <property type="component" value="Unassembled WGS sequence"/>
</dbReference>
<name>A0A4Z2GGT3_9TELE</name>
<proteinExistence type="predicted"/>
<accession>A0A4Z2GGT3</accession>
<evidence type="ECO:0000313" key="3">
    <source>
        <dbReference type="Proteomes" id="UP000314294"/>
    </source>
</evidence>
<dbReference type="AlphaFoldDB" id="A0A4Z2GGT3"/>
<sequence>MLHYIVWAVSFDLCTSTKGLGAAAAAPPGHGEQGSAAVKNSPTVGYEQELQLNQINSTNSNVEGNMGFMCKRTEPAINY</sequence>
<keyword evidence="3" id="KW-1185">Reference proteome</keyword>